<evidence type="ECO:0000259" key="11">
    <source>
        <dbReference type="PROSITE" id="PS50219"/>
    </source>
</evidence>
<evidence type="ECO:0000256" key="4">
    <source>
        <dbReference type="ARBA" id="ARBA00022679"/>
    </source>
</evidence>
<evidence type="ECO:0000256" key="7">
    <source>
        <dbReference type="ARBA" id="ARBA00022840"/>
    </source>
</evidence>
<dbReference type="EC" id="2.7.11.1" evidence="2"/>
<gene>
    <name evidence="12" type="ORF">OKIOD_LOCUS7016</name>
</gene>
<evidence type="ECO:0000256" key="2">
    <source>
        <dbReference type="ARBA" id="ARBA00012513"/>
    </source>
</evidence>
<feature type="binding site" evidence="8">
    <location>
        <position position="60"/>
    </location>
    <ligand>
        <name>ATP</name>
        <dbReference type="ChEBI" id="CHEBI:30616"/>
    </ligand>
</feature>
<comment type="similarity">
    <text evidence="1">Belongs to the protein kinase superfamily. STE Ser/Thr protein kinase family. STE20 subfamily.</text>
</comment>
<dbReference type="InterPro" id="IPR000719">
    <property type="entry name" value="Prot_kinase_dom"/>
</dbReference>
<dbReference type="InterPro" id="IPR001180">
    <property type="entry name" value="CNH_dom"/>
</dbReference>
<evidence type="ECO:0000256" key="3">
    <source>
        <dbReference type="ARBA" id="ARBA00022527"/>
    </source>
</evidence>
<evidence type="ECO:0000313" key="12">
    <source>
        <dbReference type="EMBL" id="CAG5098204.1"/>
    </source>
</evidence>
<keyword evidence="5 8" id="KW-0547">Nucleotide-binding</keyword>
<dbReference type="PROSITE" id="PS50219">
    <property type="entry name" value="CNH"/>
    <property type="match status" value="1"/>
</dbReference>
<dbReference type="InterPro" id="IPR017441">
    <property type="entry name" value="Protein_kinase_ATP_BS"/>
</dbReference>
<dbReference type="SMART" id="SM00036">
    <property type="entry name" value="CNH"/>
    <property type="match status" value="1"/>
</dbReference>
<feature type="region of interest" description="Disordered" evidence="9">
    <location>
        <begin position="422"/>
        <end position="591"/>
    </location>
</feature>
<feature type="compositionally biased region" description="Pro residues" evidence="9">
    <location>
        <begin position="504"/>
        <end position="514"/>
    </location>
</feature>
<keyword evidence="3" id="KW-0723">Serine/threonine-protein kinase</keyword>
<name>A0ABN7SCY1_OIKDI</name>
<evidence type="ECO:0000259" key="10">
    <source>
        <dbReference type="PROSITE" id="PS50011"/>
    </source>
</evidence>
<evidence type="ECO:0000256" key="1">
    <source>
        <dbReference type="ARBA" id="ARBA00008874"/>
    </source>
</evidence>
<dbReference type="EMBL" id="OU015569">
    <property type="protein sequence ID" value="CAG5098204.1"/>
    <property type="molecule type" value="Genomic_DNA"/>
</dbReference>
<dbReference type="SMART" id="SM00220">
    <property type="entry name" value="S_TKc"/>
    <property type="match status" value="1"/>
</dbReference>
<dbReference type="PROSITE" id="PS00107">
    <property type="entry name" value="PROTEIN_KINASE_ATP"/>
    <property type="match status" value="1"/>
</dbReference>
<dbReference type="PANTHER" id="PTHR47096:SF1">
    <property type="entry name" value="MISSHAPEN LIKE KINASE 1"/>
    <property type="match status" value="1"/>
</dbReference>
<dbReference type="InterPro" id="IPR011009">
    <property type="entry name" value="Kinase-like_dom_sf"/>
</dbReference>
<evidence type="ECO:0000256" key="9">
    <source>
        <dbReference type="SAM" id="MobiDB-lite"/>
    </source>
</evidence>
<feature type="compositionally biased region" description="Polar residues" evidence="9">
    <location>
        <begin position="424"/>
        <end position="436"/>
    </location>
</feature>
<feature type="compositionally biased region" description="Basic and acidic residues" evidence="9">
    <location>
        <begin position="392"/>
        <end position="404"/>
    </location>
</feature>
<evidence type="ECO:0000256" key="6">
    <source>
        <dbReference type="ARBA" id="ARBA00022777"/>
    </source>
</evidence>
<dbReference type="PROSITE" id="PS50011">
    <property type="entry name" value="PROTEIN_KINASE_DOM"/>
    <property type="match status" value="1"/>
</dbReference>
<dbReference type="InterPro" id="IPR008271">
    <property type="entry name" value="Ser/Thr_kinase_AS"/>
</dbReference>
<evidence type="ECO:0000313" key="13">
    <source>
        <dbReference type="Proteomes" id="UP001158576"/>
    </source>
</evidence>
<protein>
    <recommendedName>
        <fullName evidence="2">non-specific serine/threonine protein kinase</fullName>
        <ecNumber evidence="2">2.7.11.1</ecNumber>
    </recommendedName>
</protein>
<evidence type="ECO:0000256" key="5">
    <source>
        <dbReference type="ARBA" id="ARBA00022741"/>
    </source>
</evidence>
<dbReference type="PROSITE" id="PS00108">
    <property type="entry name" value="PROTEIN_KINASE_ST"/>
    <property type="match status" value="1"/>
</dbReference>
<feature type="compositionally biased region" description="Acidic residues" evidence="9">
    <location>
        <begin position="326"/>
        <end position="340"/>
    </location>
</feature>
<feature type="domain" description="CNH" evidence="11">
    <location>
        <begin position="715"/>
        <end position="1006"/>
    </location>
</feature>
<proteinExistence type="inferred from homology"/>
<dbReference type="SUPFAM" id="SSF56112">
    <property type="entry name" value="Protein kinase-like (PK-like)"/>
    <property type="match status" value="1"/>
</dbReference>
<feature type="region of interest" description="Disordered" evidence="9">
    <location>
        <begin position="324"/>
        <end position="350"/>
    </location>
</feature>
<keyword evidence="13" id="KW-1185">Reference proteome</keyword>
<dbReference type="Gene3D" id="3.30.200.20">
    <property type="entry name" value="Phosphorylase Kinase, domain 1"/>
    <property type="match status" value="1"/>
</dbReference>
<accession>A0ABN7SCY1</accession>
<dbReference type="PANTHER" id="PTHR47096">
    <property type="entry name" value="MISSHAPEN LIKE KINASE 1"/>
    <property type="match status" value="1"/>
</dbReference>
<organism evidence="12 13">
    <name type="scientific">Oikopleura dioica</name>
    <name type="common">Tunicate</name>
    <dbReference type="NCBI Taxonomy" id="34765"/>
    <lineage>
        <taxon>Eukaryota</taxon>
        <taxon>Metazoa</taxon>
        <taxon>Chordata</taxon>
        <taxon>Tunicata</taxon>
        <taxon>Appendicularia</taxon>
        <taxon>Copelata</taxon>
        <taxon>Oikopleuridae</taxon>
        <taxon>Oikopleura</taxon>
    </lineage>
</organism>
<feature type="region of interest" description="Disordered" evidence="9">
    <location>
        <begin position="363"/>
        <end position="404"/>
    </location>
</feature>
<dbReference type="Proteomes" id="UP001158576">
    <property type="component" value="Chromosome XSR"/>
</dbReference>
<dbReference type="Pfam" id="PF00780">
    <property type="entry name" value="CNH"/>
    <property type="match status" value="1"/>
</dbReference>
<feature type="compositionally biased region" description="Polar residues" evidence="9">
    <location>
        <begin position="569"/>
        <end position="578"/>
    </location>
</feature>
<evidence type="ECO:0000256" key="8">
    <source>
        <dbReference type="PROSITE-ProRule" id="PRU10141"/>
    </source>
</evidence>
<dbReference type="Gene3D" id="1.10.510.10">
    <property type="entry name" value="Transferase(Phosphotransferase) domain 1"/>
    <property type="match status" value="1"/>
</dbReference>
<keyword evidence="7 8" id="KW-0067">ATP-binding</keyword>
<feature type="domain" description="Protein kinase" evidence="10">
    <location>
        <begin position="31"/>
        <end position="299"/>
    </location>
</feature>
<keyword evidence="6" id="KW-0418">Kinase</keyword>
<reference evidence="12 13" key="1">
    <citation type="submission" date="2021-04" db="EMBL/GenBank/DDBJ databases">
        <authorList>
            <person name="Bliznina A."/>
        </authorList>
    </citation>
    <scope>NUCLEOTIDE SEQUENCE [LARGE SCALE GENOMIC DNA]</scope>
</reference>
<keyword evidence="4" id="KW-0808">Transferase</keyword>
<dbReference type="Pfam" id="PF00069">
    <property type="entry name" value="Pkinase"/>
    <property type="match status" value="1"/>
</dbReference>
<dbReference type="InterPro" id="IPR051700">
    <property type="entry name" value="STE20_Ser-Thr_kinase"/>
</dbReference>
<sequence length="1034" mass="117592">MLRSIVFEMEELAQSLDGIDLGAFKEPAGIFELVQPIGNGTYGQVFKGRHIKTGQLAAIKVMPVTQDEEEDIKAEINMLKQHSHHRNIATYYGSFVKKMPQGADNQVWLVMEYCGAGSVTDLIQATKNRSLKEDWISYISREILRGLQHLHSRKVIHRDIKGQNVLLTVNADVKLVDFGVSAQLDKTIARRNTFIGTPYWMAPEVIACDPQNSSKNDYDNRSDLWSLGITAIEMAHGHPPLCELHPMRALFLIPRNKPPKLEMKKGKWSTSFVDFVDKALIKNYQHRPVTEDLLNHPFVKGQTNERLIKQQLKELIDKMQRRNDLYSDDSNSEEEKEDSADPTIGTRDENLTLRGAFAQLNRSEMNAHNSALNESLKEREEKLKRARQKQVQAERRRMIQKQEEDAIRADAAKRAQLKDILEKQLQSPPGNLHNRSGSQPDRPSPKPPGRPSLHGHQRSHLSNNTFGSSNNSRSPRHSPHISRDHTPSHSRSNSGAVVTKSPLQFPPAQFPPVIPVNTYPSDTDEENDFVPLDSIQPRLPDMPPPMDESDSDQDDYSYPQRAPHLEFSSIANSSTNPNLHKHQKSDPSFTLNATHDFSLEHGNVPLSSTPQVFGNGIMQNLQREQLQSNHDITPHLPHSRSVHDKQFMDRRQHQQNFAQAPHLQQKPISHSQSFHHKSSQPRVNADKINVHPSSSAQMRVNEELPEIRKYKKKFKYDINCASLWGVNLLVGTKKGLFLLDRQGQGKVYTVVADKSFQQIDVVESINMAICICGKKNKLKAYYLSKLLQKILKTEDGRTPRNSNSEFSSIGDLEGVICFRMVTFQRIRFLVIATKETIEIYAWAPKPYHKFMPFKSFGNLPHRPLLVHLTVEEDSRIKLIYGSEKGFHGIDTETEKKYDLYIPSYVSPPIIPHQVVVLPDSDGMELLLCYNDEGVYVNTYGEVIKETILNWNENPLTVAHIQSSQEVMGWGEKAIEIRSVDRGLLNGVFSHKRPNKLKFLTERNDKVFFASVQAPGNSQVYFMTLNNPASNRFGT</sequence>